<evidence type="ECO:0000313" key="5">
    <source>
        <dbReference type="EMBL" id="GAV83849.1"/>
    </source>
</evidence>
<accession>A0A1Q3CUC1</accession>
<proteinExistence type="predicted"/>
<evidence type="ECO:0000259" key="4">
    <source>
        <dbReference type="Pfam" id="PF00085"/>
    </source>
</evidence>
<keyword evidence="6" id="KW-1185">Reference proteome</keyword>
<name>A0A1Q3CUC1_CEPFO</name>
<sequence length="197" mass="22342">MKGISIYRSLATRRYTSSSSSFRCIATLASKQGIMSSSSPKFSIPKMPLSNHCYGKHYPFQQFRRTLVFNYEAEAEADKVKDPPNLLVIKTEEEFNSSLNKVKGESLPAMFYFTAGWCKPCRIFSPVISVLSGRYPHVTVYRIDIDQEGLQDALYNVNVASVPTLHFFLNGEKVDEVNGADILRLKENMEKFYPSNV</sequence>
<organism evidence="5 6">
    <name type="scientific">Cephalotus follicularis</name>
    <name type="common">Albany pitcher plant</name>
    <dbReference type="NCBI Taxonomy" id="3775"/>
    <lineage>
        <taxon>Eukaryota</taxon>
        <taxon>Viridiplantae</taxon>
        <taxon>Streptophyta</taxon>
        <taxon>Embryophyta</taxon>
        <taxon>Tracheophyta</taxon>
        <taxon>Spermatophyta</taxon>
        <taxon>Magnoliopsida</taxon>
        <taxon>eudicotyledons</taxon>
        <taxon>Gunneridae</taxon>
        <taxon>Pentapetalae</taxon>
        <taxon>rosids</taxon>
        <taxon>fabids</taxon>
        <taxon>Oxalidales</taxon>
        <taxon>Cephalotaceae</taxon>
        <taxon>Cephalotus</taxon>
    </lineage>
</organism>
<dbReference type="STRING" id="3775.A0A1Q3CUC1"/>
<comment type="caution">
    <text evidence="5">The sequence shown here is derived from an EMBL/GenBank/DDBJ whole genome shotgun (WGS) entry which is preliminary data.</text>
</comment>
<gene>
    <name evidence="5" type="ORF">CFOL_v3_27294</name>
</gene>
<dbReference type="AlphaFoldDB" id="A0A1Q3CUC1"/>
<evidence type="ECO:0000256" key="1">
    <source>
        <dbReference type="ARBA" id="ARBA00022982"/>
    </source>
</evidence>
<dbReference type="InterPro" id="IPR036249">
    <property type="entry name" value="Thioredoxin-like_sf"/>
</dbReference>
<dbReference type="Pfam" id="PF00085">
    <property type="entry name" value="Thioredoxin"/>
    <property type="match status" value="1"/>
</dbReference>
<dbReference type="InParanoid" id="A0A1Q3CUC1"/>
<evidence type="ECO:0000256" key="3">
    <source>
        <dbReference type="ARBA" id="ARBA00023284"/>
    </source>
</evidence>
<keyword evidence="2" id="KW-1015">Disulfide bond</keyword>
<dbReference type="InterPro" id="IPR013766">
    <property type="entry name" value="Thioredoxin_domain"/>
</dbReference>
<dbReference type="Gene3D" id="3.40.30.10">
    <property type="entry name" value="Glutaredoxin"/>
    <property type="match status" value="1"/>
</dbReference>
<evidence type="ECO:0000313" key="6">
    <source>
        <dbReference type="Proteomes" id="UP000187406"/>
    </source>
</evidence>
<evidence type="ECO:0000256" key="2">
    <source>
        <dbReference type="ARBA" id="ARBA00023157"/>
    </source>
</evidence>
<keyword evidence="1" id="KW-0249">Electron transport</keyword>
<dbReference type="EMBL" id="BDDD01003028">
    <property type="protein sequence ID" value="GAV83849.1"/>
    <property type="molecule type" value="Genomic_DNA"/>
</dbReference>
<feature type="domain" description="Thioredoxin" evidence="4">
    <location>
        <begin position="89"/>
        <end position="187"/>
    </location>
</feature>
<dbReference type="FunFam" id="3.40.30.10:FF:000245">
    <property type="entry name" value="Thioredoxin"/>
    <property type="match status" value="1"/>
</dbReference>
<dbReference type="FunCoup" id="A0A1Q3CUC1">
    <property type="interactions" value="1270"/>
</dbReference>
<dbReference type="CDD" id="cd02947">
    <property type="entry name" value="TRX_family"/>
    <property type="match status" value="1"/>
</dbReference>
<dbReference type="Proteomes" id="UP000187406">
    <property type="component" value="Unassembled WGS sequence"/>
</dbReference>
<dbReference type="OrthoDB" id="2121326at2759"/>
<dbReference type="SUPFAM" id="SSF52833">
    <property type="entry name" value="Thioredoxin-like"/>
    <property type="match status" value="1"/>
</dbReference>
<dbReference type="PANTHER" id="PTHR46115">
    <property type="entry name" value="THIOREDOXIN-LIKE PROTEIN 1"/>
    <property type="match status" value="1"/>
</dbReference>
<protein>
    <submittedName>
        <fullName evidence="5">Thioredoxin domain-containing protein</fullName>
    </submittedName>
</protein>
<reference evidence="6" key="1">
    <citation type="submission" date="2016-04" db="EMBL/GenBank/DDBJ databases">
        <title>Cephalotus genome sequencing.</title>
        <authorList>
            <person name="Fukushima K."/>
            <person name="Hasebe M."/>
            <person name="Fang X."/>
        </authorList>
    </citation>
    <scope>NUCLEOTIDE SEQUENCE [LARGE SCALE GENOMIC DNA]</scope>
    <source>
        <strain evidence="6">cv. St1</strain>
    </source>
</reference>
<keyword evidence="3" id="KW-0676">Redox-active center</keyword>
<keyword evidence="1" id="KW-0813">Transport</keyword>